<sequence>MASRRNFEDAFDRNFAHEYVGKKLEEENLAAARALHQTVKDLSSKVNPLEVSAPATIVEEVSRRERVIESHGKIKGVARRLLQTLVDREKTRSSENTQTAAQMDALTETACFLCRELRVGLQEHISSLLKSNAEANKSYNEAQQELNDTKILLKGAQLELEQLKAQSAVSNGSSNRVSEEMRKLSQDIARLLEQRSESREKKSFDQNAELDAKPSELEQVRGDLTKKLAREKHRSEGFETVIRRLEADNREFQNVQSAQLTSISELQSKLLEMESKAKKHENDLTDAISNSKVLEKRTDGLEQELATKNQEILNLIMSIIDKEATISTLNSTIKQRETELEVQRKGHGIPPHNNPYFSHKTYVTSDFTYRSPYKRQSLGRNDIQGSDSPSSHYADRSTSGTPAWNWGRRLRTPHHDDSEADIEMEDAPPSAQHITKSSAGLRSSGIGGSARYRSSSPQAYHSLGDESLTESGAGSDSPTIFQFLVSGRPIDGVKTRNFHPQVVQAVERMIERWDKKKKKAGKWAKWAPVYRLVSLQAMYCKKATMYDGSERCRSRGASTPYQRASS</sequence>
<evidence type="ECO:0000313" key="4">
    <source>
        <dbReference type="Proteomes" id="UP000235672"/>
    </source>
</evidence>
<keyword evidence="4" id="KW-1185">Reference proteome</keyword>
<accession>A0A2J6PYC6</accession>
<name>A0A2J6PYC6_9HELO</name>
<feature type="coiled-coil region" evidence="1">
    <location>
        <begin position="125"/>
        <end position="201"/>
    </location>
</feature>
<dbReference type="Gene3D" id="6.10.140.920">
    <property type="match status" value="1"/>
</dbReference>
<protein>
    <submittedName>
        <fullName evidence="3">Uncharacterized protein</fullName>
    </submittedName>
</protein>
<feature type="compositionally biased region" description="Polar residues" evidence="2">
    <location>
        <begin position="432"/>
        <end position="441"/>
    </location>
</feature>
<dbReference type="EMBL" id="KZ613491">
    <property type="protein sequence ID" value="PMD19017.1"/>
    <property type="molecule type" value="Genomic_DNA"/>
</dbReference>
<organism evidence="3 4">
    <name type="scientific">Hyaloscypha hepaticicola</name>
    <dbReference type="NCBI Taxonomy" id="2082293"/>
    <lineage>
        <taxon>Eukaryota</taxon>
        <taxon>Fungi</taxon>
        <taxon>Dikarya</taxon>
        <taxon>Ascomycota</taxon>
        <taxon>Pezizomycotina</taxon>
        <taxon>Leotiomycetes</taxon>
        <taxon>Helotiales</taxon>
        <taxon>Hyaloscyphaceae</taxon>
        <taxon>Hyaloscypha</taxon>
    </lineage>
</organism>
<dbReference type="AlphaFoldDB" id="A0A2J6PYC6"/>
<keyword evidence="1" id="KW-0175">Coiled coil</keyword>
<evidence type="ECO:0000313" key="3">
    <source>
        <dbReference type="EMBL" id="PMD19017.1"/>
    </source>
</evidence>
<proteinExistence type="predicted"/>
<dbReference type="Proteomes" id="UP000235672">
    <property type="component" value="Unassembled WGS sequence"/>
</dbReference>
<feature type="compositionally biased region" description="Polar residues" evidence="2">
    <location>
        <begin position="383"/>
        <end position="402"/>
    </location>
</feature>
<reference evidence="3 4" key="1">
    <citation type="submission" date="2016-05" db="EMBL/GenBank/DDBJ databases">
        <title>A degradative enzymes factory behind the ericoid mycorrhizal symbiosis.</title>
        <authorList>
            <consortium name="DOE Joint Genome Institute"/>
            <person name="Martino E."/>
            <person name="Morin E."/>
            <person name="Grelet G."/>
            <person name="Kuo A."/>
            <person name="Kohler A."/>
            <person name="Daghino S."/>
            <person name="Barry K."/>
            <person name="Choi C."/>
            <person name="Cichocki N."/>
            <person name="Clum A."/>
            <person name="Copeland A."/>
            <person name="Hainaut M."/>
            <person name="Haridas S."/>
            <person name="Labutti K."/>
            <person name="Lindquist E."/>
            <person name="Lipzen A."/>
            <person name="Khouja H.-R."/>
            <person name="Murat C."/>
            <person name="Ohm R."/>
            <person name="Olson A."/>
            <person name="Spatafora J."/>
            <person name="Veneault-Fourrey C."/>
            <person name="Henrissat B."/>
            <person name="Grigoriev I."/>
            <person name="Martin F."/>
            <person name="Perotto S."/>
        </authorList>
    </citation>
    <scope>NUCLEOTIDE SEQUENCE [LARGE SCALE GENOMIC DNA]</scope>
    <source>
        <strain evidence="3 4">UAMH 7357</strain>
    </source>
</reference>
<feature type="coiled-coil region" evidence="1">
    <location>
        <begin position="263"/>
        <end position="311"/>
    </location>
</feature>
<evidence type="ECO:0000256" key="2">
    <source>
        <dbReference type="SAM" id="MobiDB-lite"/>
    </source>
</evidence>
<evidence type="ECO:0000256" key="1">
    <source>
        <dbReference type="SAM" id="Coils"/>
    </source>
</evidence>
<gene>
    <name evidence="3" type="ORF">NA56DRAFT_750907</name>
</gene>
<feature type="region of interest" description="Disordered" evidence="2">
    <location>
        <begin position="377"/>
        <end position="474"/>
    </location>
</feature>